<reference evidence="1 2" key="1">
    <citation type="submission" date="2021-03" db="EMBL/GenBank/DDBJ databases">
        <title>Antimicrobial resistance genes in bacteria isolated from Japanese honey, and their potential for conferring macrolide and lincosamide resistance in the American foulbrood pathogen Paenibacillus larvae.</title>
        <authorList>
            <person name="Okamoto M."/>
            <person name="Kumagai M."/>
            <person name="Kanamori H."/>
            <person name="Takamatsu D."/>
        </authorList>
    </citation>
    <scope>NUCLEOTIDE SEQUENCE [LARGE SCALE GENOMIC DNA]</scope>
    <source>
        <strain evidence="1 2">J15TS10</strain>
    </source>
</reference>
<gene>
    <name evidence="1" type="ORF">J15TS10_05500</name>
</gene>
<evidence type="ECO:0000313" key="1">
    <source>
        <dbReference type="EMBL" id="GIP56736.1"/>
    </source>
</evidence>
<comment type="caution">
    <text evidence="1">The sequence shown here is derived from an EMBL/GenBank/DDBJ whole genome shotgun (WGS) entry which is preliminary data.</text>
</comment>
<evidence type="ECO:0000313" key="2">
    <source>
        <dbReference type="Proteomes" id="UP000681290"/>
    </source>
</evidence>
<proteinExistence type="predicted"/>
<organism evidence="1 2">
    <name type="scientific">Paenibacillus woosongensis</name>
    <dbReference type="NCBI Taxonomy" id="307580"/>
    <lineage>
        <taxon>Bacteria</taxon>
        <taxon>Bacillati</taxon>
        <taxon>Bacillota</taxon>
        <taxon>Bacilli</taxon>
        <taxon>Bacillales</taxon>
        <taxon>Paenibacillaceae</taxon>
        <taxon>Paenibacillus</taxon>
    </lineage>
</organism>
<name>A0ABQ4ML74_9BACL</name>
<dbReference type="Proteomes" id="UP000681290">
    <property type="component" value="Unassembled WGS sequence"/>
</dbReference>
<sequence>MTKILRNTNELIITKNEIKINCKKVSIKEIEKIIIQGYFVQSIGIKRYGNKFISTGLHFRFRNNEETVIKELKQWATLNGIEVTNGKIYRWI</sequence>
<keyword evidence="2" id="KW-1185">Reference proteome</keyword>
<dbReference type="RefSeq" id="WP_213588774.1">
    <property type="nucleotide sequence ID" value="NZ_BOSM01000001.1"/>
</dbReference>
<protein>
    <recommendedName>
        <fullName evidence="3">Homing endonuclease LAGLIDADG domain-containing protein</fullName>
    </recommendedName>
</protein>
<dbReference type="EMBL" id="BOSM01000001">
    <property type="protein sequence ID" value="GIP56736.1"/>
    <property type="molecule type" value="Genomic_DNA"/>
</dbReference>
<evidence type="ECO:0008006" key="3">
    <source>
        <dbReference type="Google" id="ProtNLM"/>
    </source>
</evidence>
<accession>A0ABQ4ML74</accession>